<dbReference type="RefSeq" id="WP_100115862.1">
    <property type="nucleotide sequence ID" value="NZ_MEIV01000070.1"/>
</dbReference>
<dbReference type="Pfam" id="PF07963">
    <property type="entry name" value="N_methyl"/>
    <property type="match status" value="1"/>
</dbReference>
<feature type="transmembrane region" description="Helical" evidence="1">
    <location>
        <begin position="7"/>
        <end position="28"/>
    </location>
</feature>
<dbReference type="Proteomes" id="UP000231094">
    <property type="component" value="Unassembled WGS sequence"/>
</dbReference>
<sequence length="140" mass="15917">MQRQNQGFTLIEMMVTITIVAILAAIAYPSYNSYQLKTREQNARADLMQNISNLEKYYAVKKTFSGYSEELKQNKSSEFFTLSGTYRPDSYSLTATPTQKNSGEEKSIIYDSARGMLLCWEGDSSKGASDLSRWKNCKPF</sequence>
<dbReference type="EMBL" id="MEIV01000070">
    <property type="protein sequence ID" value="PIT61104.1"/>
    <property type="molecule type" value="Genomic_DNA"/>
</dbReference>
<dbReference type="GO" id="GO:0043683">
    <property type="term" value="P:type IV pilus assembly"/>
    <property type="evidence" value="ECO:0007669"/>
    <property type="project" value="InterPro"/>
</dbReference>
<evidence type="ECO:0000313" key="2">
    <source>
        <dbReference type="EMBL" id="PIT61104.1"/>
    </source>
</evidence>
<dbReference type="SUPFAM" id="SSF54523">
    <property type="entry name" value="Pili subunits"/>
    <property type="match status" value="1"/>
</dbReference>
<keyword evidence="1" id="KW-1133">Transmembrane helix</keyword>
<keyword evidence="1" id="KW-0472">Membrane</keyword>
<dbReference type="InterPro" id="IPR045584">
    <property type="entry name" value="Pilin-like"/>
</dbReference>
<comment type="caution">
    <text evidence="2">The sequence shown here is derived from an EMBL/GenBank/DDBJ whole genome shotgun (WGS) entry which is preliminary data.</text>
</comment>
<accession>A0A2N9Y262</accession>
<dbReference type="InterPro" id="IPR031982">
    <property type="entry name" value="PilE-like"/>
</dbReference>
<dbReference type="AlphaFoldDB" id="A0A2N9Y262"/>
<name>A0A2N9Y262_9NEIS</name>
<reference evidence="2 3" key="1">
    <citation type="journal article" date="2017" name="MBio">
        <title>Type VI secretion-mediated competition in the bee gut microbiome.</title>
        <authorList>
            <person name="Steele M.I."/>
            <person name="Kwong W.K."/>
            <person name="Powell J.E."/>
            <person name="Whiteley M."/>
            <person name="Moran N.A."/>
        </authorList>
    </citation>
    <scope>NUCLEOTIDE SEQUENCE [LARGE SCALE GENOMIC DNA]</scope>
    <source>
        <strain evidence="2 3">PEB0171</strain>
    </source>
</reference>
<dbReference type="PANTHER" id="PTHR30093">
    <property type="entry name" value="GENERAL SECRETION PATHWAY PROTEIN G"/>
    <property type="match status" value="1"/>
</dbReference>
<dbReference type="Pfam" id="PF16732">
    <property type="entry name" value="ComP_DUS"/>
    <property type="match status" value="1"/>
</dbReference>
<evidence type="ECO:0000256" key="1">
    <source>
        <dbReference type="SAM" id="Phobius"/>
    </source>
</evidence>
<organism evidence="2 3">
    <name type="scientific">Snodgrassella alvi</name>
    <dbReference type="NCBI Taxonomy" id="1196083"/>
    <lineage>
        <taxon>Bacteria</taxon>
        <taxon>Pseudomonadati</taxon>
        <taxon>Pseudomonadota</taxon>
        <taxon>Betaproteobacteria</taxon>
        <taxon>Neisseriales</taxon>
        <taxon>Neisseriaceae</taxon>
        <taxon>Snodgrassella</taxon>
    </lineage>
</organism>
<dbReference type="PANTHER" id="PTHR30093:SF47">
    <property type="entry name" value="TYPE IV PILUS NON-CORE MINOR PILIN PILE"/>
    <property type="match status" value="1"/>
</dbReference>
<dbReference type="Gene3D" id="3.30.700.10">
    <property type="entry name" value="Glycoprotein, Type 4 Pilin"/>
    <property type="match status" value="1"/>
</dbReference>
<dbReference type="NCBIfam" id="TIGR02532">
    <property type="entry name" value="IV_pilin_GFxxxE"/>
    <property type="match status" value="1"/>
</dbReference>
<dbReference type="PROSITE" id="PS00409">
    <property type="entry name" value="PROKAR_NTER_METHYL"/>
    <property type="match status" value="1"/>
</dbReference>
<dbReference type="InterPro" id="IPR012902">
    <property type="entry name" value="N_methyl_site"/>
</dbReference>
<evidence type="ECO:0000313" key="3">
    <source>
        <dbReference type="Proteomes" id="UP000231094"/>
    </source>
</evidence>
<gene>
    <name evidence="2" type="ORF">BHC47_07410</name>
</gene>
<proteinExistence type="predicted"/>
<keyword evidence="1" id="KW-0812">Transmembrane</keyword>
<evidence type="ECO:0008006" key="4">
    <source>
        <dbReference type="Google" id="ProtNLM"/>
    </source>
</evidence>
<protein>
    <recommendedName>
        <fullName evidence="4">Type IV pilin protein</fullName>
    </recommendedName>
</protein>